<comment type="similarity">
    <text evidence="1">Belongs to the peptidase M16 family.</text>
</comment>
<keyword evidence="2" id="KW-0645">Protease</keyword>
<keyword evidence="4" id="KW-0862">Zinc</keyword>
<evidence type="ECO:0000313" key="9">
    <source>
        <dbReference type="Proteomes" id="UP000239872"/>
    </source>
</evidence>
<feature type="domain" description="Peptidase M16 N-terminal" evidence="6">
    <location>
        <begin position="14"/>
        <end position="130"/>
    </location>
</feature>
<dbReference type="GO" id="GO:0046872">
    <property type="term" value="F:metal ion binding"/>
    <property type="evidence" value="ECO:0007669"/>
    <property type="project" value="InterPro"/>
</dbReference>
<dbReference type="RefSeq" id="WP_105039046.1">
    <property type="nucleotide sequence ID" value="NZ_PPSL01000002.1"/>
</dbReference>
<evidence type="ECO:0000256" key="1">
    <source>
        <dbReference type="ARBA" id="ARBA00007261"/>
    </source>
</evidence>
<keyword evidence="5" id="KW-0482">Metalloprotease</keyword>
<evidence type="ECO:0000259" key="6">
    <source>
        <dbReference type="Pfam" id="PF00675"/>
    </source>
</evidence>
<keyword evidence="9" id="KW-1185">Reference proteome</keyword>
<dbReference type="Proteomes" id="UP000239872">
    <property type="component" value="Unassembled WGS sequence"/>
</dbReference>
<dbReference type="Pfam" id="PF05193">
    <property type="entry name" value="Peptidase_M16_C"/>
    <property type="match status" value="1"/>
</dbReference>
<comment type="caution">
    <text evidence="8">The sequence shown here is derived from an EMBL/GenBank/DDBJ whole genome shotgun (WGS) entry which is preliminary data.</text>
</comment>
<dbReference type="Pfam" id="PF00675">
    <property type="entry name" value="Peptidase_M16"/>
    <property type="match status" value="1"/>
</dbReference>
<dbReference type="OrthoDB" id="9811314at2"/>
<protein>
    <submittedName>
        <fullName evidence="8">Peptidase M16</fullName>
    </submittedName>
</protein>
<organism evidence="8 9">
    <name type="scientific">Flavipsychrobacter stenotrophus</name>
    <dbReference type="NCBI Taxonomy" id="2077091"/>
    <lineage>
        <taxon>Bacteria</taxon>
        <taxon>Pseudomonadati</taxon>
        <taxon>Bacteroidota</taxon>
        <taxon>Chitinophagia</taxon>
        <taxon>Chitinophagales</taxon>
        <taxon>Chitinophagaceae</taxon>
        <taxon>Flavipsychrobacter</taxon>
    </lineage>
</organism>
<dbReference type="GO" id="GO:0006508">
    <property type="term" value="P:proteolysis"/>
    <property type="evidence" value="ECO:0007669"/>
    <property type="project" value="UniProtKB-KW"/>
</dbReference>
<accession>A0A2S7SZX2</accession>
<dbReference type="GO" id="GO:0008237">
    <property type="term" value="F:metallopeptidase activity"/>
    <property type="evidence" value="ECO:0007669"/>
    <property type="project" value="UniProtKB-KW"/>
</dbReference>
<dbReference type="EMBL" id="PPSL01000002">
    <property type="protein sequence ID" value="PQJ12167.1"/>
    <property type="molecule type" value="Genomic_DNA"/>
</dbReference>
<dbReference type="InterPro" id="IPR011249">
    <property type="entry name" value="Metalloenz_LuxS/M16"/>
</dbReference>
<proteinExistence type="inferred from homology"/>
<evidence type="ECO:0000256" key="3">
    <source>
        <dbReference type="ARBA" id="ARBA00022801"/>
    </source>
</evidence>
<sequence length="419" mass="47749">MLQFEKFTLDNGLRVIVHKDTATPMVAMNILFDVGARDEEVARTGFAHLFEHLMFGGSVNIPEYDEPLQMAGGENNAYTTNDITNYYIQLPLKNMETAFWLESDRMLSLAFSEKSLDVQRKVVSEEFKEHYLNKPYGNAWHELRTLAYTTHPYQWPTIGKNLEQIETAQLADVKAFFFKHYRPQNAVMCVAGNVTLEQVRELSQKWFGDIPAGDKYTRNIVAEPKQEVDRTLTVNADVPLDALYKAWHMAGRLTAPYYATDLITEIMGSGFSSRLYQRLVKEQQLFSNINCYHTGSLDPGLVVIEGKIREGKTIEAANEAVEREIALLVAEGVTESELQKAKNKIEAMISFEDMTLLNRANNLAFYELLGDAEMINKEWDHYKAVTAEYLQETARDIFRAGNCNTMFYLKKQAEVVAAP</sequence>
<feature type="domain" description="Peptidase M16 C-terminal" evidence="7">
    <location>
        <begin position="169"/>
        <end position="344"/>
    </location>
</feature>
<dbReference type="InterPro" id="IPR007863">
    <property type="entry name" value="Peptidase_M16_C"/>
</dbReference>
<dbReference type="PANTHER" id="PTHR43690:SF17">
    <property type="entry name" value="PROTEIN YHJJ"/>
    <property type="match status" value="1"/>
</dbReference>
<keyword evidence="3" id="KW-0378">Hydrolase</keyword>
<dbReference type="PANTHER" id="PTHR43690">
    <property type="entry name" value="NARDILYSIN"/>
    <property type="match status" value="1"/>
</dbReference>
<name>A0A2S7SZX2_9BACT</name>
<dbReference type="AlphaFoldDB" id="A0A2S7SZX2"/>
<dbReference type="InterPro" id="IPR050626">
    <property type="entry name" value="Peptidase_M16"/>
</dbReference>
<dbReference type="InterPro" id="IPR011765">
    <property type="entry name" value="Pept_M16_N"/>
</dbReference>
<evidence type="ECO:0000256" key="4">
    <source>
        <dbReference type="ARBA" id="ARBA00022833"/>
    </source>
</evidence>
<gene>
    <name evidence="8" type="ORF">CJD36_007755</name>
</gene>
<evidence type="ECO:0000256" key="2">
    <source>
        <dbReference type="ARBA" id="ARBA00022670"/>
    </source>
</evidence>
<reference evidence="8 9" key="1">
    <citation type="submission" date="2018-01" db="EMBL/GenBank/DDBJ databases">
        <title>A novel member of the phylum Bacteroidetes isolated from glacier ice.</title>
        <authorList>
            <person name="Liu Q."/>
            <person name="Xin Y.-H."/>
        </authorList>
    </citation>
    <scope>NUCLEOTIDE SEQUENCE [LARGE SCALE GENOMIC DNA]</scope>
    <source>
        <strain evidence="8 9">RB1R16</strain>
    </source>
</reference>
<dbReference type="SUPFAM" id="SSF63411">
    <property type="entry name" value="LuxS/MPP-like metallohydrolase"/>
    <property type="match status" value="2"/>
</dbReference>
<evidence type="ECO:0000313" key="8">
    <source>
        <dbReference type="EMBL" id="PQJ12167.1"/>
    </source>
</evidence>
<dbReference type="Gene3D" id="3.30.830.10">
    <property type="entry name" value="Metalloenzyme, LuxS/M16 peptidase-like"/>
    <property type="match status" value="2"/>
</dbReference>
<evidence type="ECO:0000256" key="5">
    <source>
        <dbReference type="ARBA" id="ARBA00023049"/>
    </source>
</evidence>
<evidence type="ECO:0000259" key="7">
    <source>
        <dbReference type="Pfam" id="PF05193"/>
    </source>
</evidence>